<comment type="caution">
    <text evidence="2">The sequence shown here is derived from an EMBL/GenBank/DDBJ whole genome shotgun (WGS) entry which is preliminary data.</text>
</comment>
<evidence type="ECO:0000259" key="1">
    <source>
        <dbReference type="Pfam" id="PF12680"/>
    </source>
</evidence>
<dbReference type="Pfam" id="PF12680">
    <property type="entry name" value="SnoaL_2"/>
    <property type="match status" value="1"/>
</dbReference>
<name>A0ABS0T0J2_9CAUL</name>
<organism evidence="2 3">
    <name type="scientific">Caulobacter hibisci</name>
    <dbReference type="NCBI Taxonomy" id="2035993"/>
    <lineage>
        <taxon>Bacteria</taxon>
        <taxon>Pseudomonadati</taxon>
        <taxon>Pseudomonadota</taxon>
        <taxon>Alphaproteobacteria</taxon>
        <taxon>Caulobacterales</taxon>
        <taxon>Caulobacteraceae</taxon>
        <taxon>Caulobacter</taxon>
    </lineage>
</organism>
<keyword evidence="3" id="KW-1185">Reference proteome</keyword>
<reference evidence="2 3" key="1">
    <citation type="submission" date="2020-11" db="EMBL/GenBank/DDBJ databases">
        <title>genome sequence of strain KACC 18849.</title>
        <authorList>
            <person name="Gao J."/>
            <person name="Zhang X."/>
        </authorList>
    </citation>
    <scope>NUCLEOTIDE SEQUENCE [LARGE SCALE GENOMIC DNA]</scope>
    <source>
        <strain evidence="2 3">KACC 18849</strain>
    </source>
</reference>
<gene>
    <name evidence="2" type="ORF">I4Q42_17140</name>
</gene>
<dbReference type="RefSeq" id="WP_198577313.1">
    <property type="nucleotide sequence ID" value="NZ_JADWOX010000013.1"/>
</dbReference>
<proteinExistence type="predicted"/>
<dbReference type="Proteomes" id="UP000639859">
    <property type="component" value="Unassembled WGS sequence"/>
</dbReference>
<dbReference type="Gene3D" id="3.10.450.50">
    <property type="match status" value="1"/>
</dbReference>
<evidence type="ECO:0000313" key="2">
    <source>
        <dbReference type="EMBL" id="MBI1685398.1"/>
    </source>
</evidence>
<dbReference type="SUPFAM" id="SSF54427">
    <property type="entry name" value="NTF2-like"/>
    <property type="match status" value="1"/>
</dbReference>
<sequence>MPARIALLTRLYAAFNRGDFEAFVAELDPAVDWPDQFVGGRVVGLEAMRDFWTRRDAIVQVETAPMEFIPLDDGRVAVSTNQTVRNLQGRLWSDICVRHIYTFHEGRVARMDVAEERDGT</sequence>
<dbReference type="EMBL" id="JADWOX010000013">
    <property type="protein sequence ID" value="MBI1685398.1"/>
    <property type="molecule type" value="Genomic_DNA"/>
</dbReference>
<dbReference type="InterPro" id="IPR032710">
    <property type="entry name" value="NTF2-like_dom_sf"/>
</dbReference>
<accession>A0ABS0T0J2</accession>
<dbReference type="InterPro" id="IPR037401">
    <property type="entry name" value="SnoaL-like"/>
</dbReference>
<feature type="domain" description="SnoaL-like" evidence="1">
    <location>
        <begin position="9"/>
        <end position="111"/>
    </location>
</feature>
<protein>
    <submittedName>
        <fullName evidence="2">Nuclear transport factor 2 family protein</fullName>
    </submittedName>
</protein>
<evidence type="ECO:0000313" key="3">
    <source>
        <dbReference type="Proteomes" id="UP000639859"/>
    </source>
</evidence>